<comment type="caution">
    <text evidence="11">The sequence shown here is derived from an EMBL/GenBank/DDBJ whole genome shotgun (WGS) entry which is preliminary data.</text>
</comment>
<evidence type="ECO:0000256" key="3">
    <source>
        <dbReference type="ARBA" id="ARBA00022617"/>
    </source>
</evidence>
<feature type="binding site" description="axial binding residue" evidence="8">
    <location>
        <position position="478"/>
    </location>
    <ligand>
        <name>heme</name>
        <dbReference type="ChEBI" id="CHEBI:30413"/>
    </ligand>
    <ligandPart>
        <name>Fe</name>
        <dbReference type="ChEBI" id="CHEBI:18248"/>
    </ligandPart>
</feature>
<keyword evidence="6 8" id="KW-0408">Iron</keyword>
<keyword evidence="5 9" id="KW-0560">Oxidoreductase</keyword>
<dbReference type="PANTHER" id="PTHR46206:SF2">
    <property type="entry name" value="CYTOCHROME P450 MONOOXYGENASE AUSG-RELATED"/>
    <property type="match status" value="1"/>
</dbReference>
<keyword evidence="4 8" id="KW-0479">Metal-binding</keyword>
<dbReference type="InterPro" id="IPR036396">
    <property type="entry name" value="Cyt_P450_sf"/>
</dbReference>
<feature type="transmembrane region" description="Helical" evidence="10">
    <location>
        <begin position="32"/>
        <end position="53"/>
    </location>
</feature>
<evidence type="ECO:0000313" key="11">
    <source>
        <dbReference type="EMBL" id="KAK3377458.1"/>
    </source>
</evidence>
<keyword evidence="10" id="KW-1133">Transmembrane helix</keyword>
<dbReference type="InterPro" id="IPR002403">
    <property type="entry name" value="Cyt_P450_E_grp-IV"/>
</dbReference>
<evidence type="ECO:0000256" key="7">
    <source>
        <dbReference type="ARBA" id="ARBA00023033"/>
    </source>
</evidence>
<comment type="similarity">
    <text evidence="2 9">Belongs to the cytochrome P450 family.</text>
</comment>
<dbReference type="Pfam" id="PF00067">
    <property type="entry name" value="p450"/>
    <property type="match status" value="1"/>
</dbReference>
<dbReference type="CDD" id="cd11041">
    <property type="entry name" value="CYP503A1-like"/>
    <property type="match status" value="1"/>
</dbReference>
<dbReference type="AlphaFoldDB" id="A0AAE0NBQ3"/>
<dbReference type="InterPro" id="IPR001128">
    <property type="entry name" value="Cyt_P450"/>
</dbReference>
<evidence type="ECO:0000256" key="1">
    <source>
        <dbReference type="ARBA" id="ARBA00001971"/>
    </source>
</evidence>
<dbReference type="Proteomes" id="UP001285441">
    <property type="component" value="Unassembled WGS sequence"/>
</dbReference>
<keyword evidence="10" id="KW-0472">Membrane</keyword>
<dbReference type="GO" id="GO:0004497">
    <property type="term" value="F:monooxygenase activity"/>
    <property type="evidence" value="ECO:0007669"/>
    <property type="project" value="UniProtKB-KW"/>
</dbReference>
<organism evidence="11 12">
    <name type="scientific">Podospora didyma</name>
    <dbReference type="NCBI Taxonomy" id="330526"/>
    <lineage>
        <taxon>Eukaryota</taxon>
        <taxon>Fungi</taxon>
        <taxon>Dikarya</taxon>
        <taxon>Ascomycota</taxon>
        <taxon>Pezizomycotina</taxon>
        <taxon>Sordariomycetes</taxon>
        <taxon>Sordariomycetidae</taxon>
        <taxon>Sordariales</taxon>
        <taxon>Podosporaceae</taxon>
        <taxon>Podospora</taxon>
    </lineage>
</organism>
<dbReference type="GO" id="GO:0016705">
    <property type="term" value="F:oxidoreductase activity, acting on paired donors, with incorporation or reduction of molecular oxygen"/>
    <property type="evidence" value="ECO:0007669"/>
    <property type="project" value="InterPro"/>
</dbReference>
<sequence>MATISKGSIPSSIPWAWGTDQAMTPDPSAKPLPYLIAALLLAFALYSFQGYYYKSTISSPTRLSHLNPRGPFDFTDTRPKKVFMTGAKEMIGSWFRENPDTPVRFISDSGETLLLPPSMANEVRSDPRLDLASWMYKRHHGHIPGFEGFGEGGSDSHVVQAVITKDLTKYLNKVTEPLAEETALAVAELLPTASAEDREWHTDALPFRETALRLVARISSRVFLGKELCRNEAWLRITRNYTMDGFRASQELRMWPGPLRLIVHWFLPSCHKVRAYRQEAHRVIEPVLEARHRLKQAGTKGEVFNDALEWFEQTSAGRRYDPVGAQLFISVAAIHTTTDLLCQVLIDLVTHPNIIPPLREEISGALREHGWKKTALHNMKLLDSVIKETQRVKPIGVVVMNRRAQDDVTLSNGTKVRKDGNIAVSMHGCWDSEFYENPEKWDGYRFLRLRDTPGREHTAQLVSTSPNHLGFGHGEHACPGRFFAAAEVKITLVYLLLNYDWRLPEGVVPKIYSAGFGMGTDPFVKVQYRRREPEVDIASL</sequence>
<protein>
    <submittedName>
        <fullName evidence="11">Cytochrome P450 monooxygenase</fullName>
    </submittedName>
</protein>
<proteinExistence type="inferred from homology"/>
<dbReference type="PANTHER" id="PTHR46206">
    <property type="entry name" value="CYTOCHROME P450"/>
    <property type="match status" value="1"/>
</dbReference>
<keyword evidence="3 8" id="KW-0349">Heme</keyword>
<keyword evidence="7 9" id="KW-0503">Monooxygenase</keyword>
<dbReference type="SUPFAM" id="SSF48264">
    <property type="entry name" value="Cytochrome P450"/>
    <property type="match status" value="1"/>
</dbReference>
<dbReference type="PROSITE" id="PS00086">
    <property type="entry name" value="CYTOCHROME_P450"/>
    <property type="match status" value="1"/>
</dbReference>
<evidence type="ECO:0000313" key="12">
    <source>
        <dbReference type="Proteomes" id="UP001285441"/>
    </source>
</evidence>
<comment type="cofactor">
    <cofactor evidence="1 8">
        <name>heme</name>
        <dbReference type="ChEBI" id="CHEBI:30413"/>
    </cofactor>
</comment>
<dbReference type="Gene3D" id="1.10.630.10">
    <property type="entry name" value="Cytochrome P450"/>
    <property type="match status" value="1"/>
</dbReference>
<evidence type="ECO:0000256" key="5">
    <source>
        <dbReference type="ARBA" id="ARBA00023002"/>
    </source>
</evidence>
<dbReference type="PRINTS" id="PR00465">
    <property type="entry name" value="EP450IV"/>
</dbReference>
<evidence type="ECO:0000256" key="6">
    <source>
        <dbReference type="ARBA" id="ARBA00023004"/>
    </source>
</evidence>
<reference evidence="11" key="2">
    <citation type="submission" date="2023-06" db="EMBL/GenBank/DDBJ databases">
        <authorList>
            <consortium name="Lawrence Berkeley National Laboratory"/>
            <person name="Haridas S."/>
            <person name="Hensen N."/>
            <person name="Bonometti L."/>
            <person name="Westerberg I."/>
            <person name="Brannstrom I.O."/>
            <person name="Guillou S."/>
            <person name="Cros-Aarteil S."/>
            <person name="Calhoun S."/>
            <person name="Kuo A."/>
            <person name="Mondo S."/>
            <person name="Pangilinan J."/>
            <person name="Riley R."/>
            <person name="LaButti K."/>
            <person name="Andreopoulos B."/>
            <person name="Lipzen A."/>
            <person name="Chen C."/>
            <person name="Yanf M."/>
            <person name="Daum C."/>
            <person name="Ng V."/>
            <person name="Clum A."/>
            <person name="Steindorff A."/>
            <person name="Ohm R."/>
            <person name="Martin F."/>
            <person name="Silar P."/>
            <person name="Natvig D."/>
            <person name="Lalanne C."/>
            <person name="Gautier V."/>
            <person name="Ament-velasquez S.L."/>
            <person name="Kruys A."/>
            <person name="Hutchinson M.I."/>
            <person name="Powell A.J."/>
            <person name="Barry K."/>
            <person name="Miller A.N."/>
            <person name="Grigoriev I.V."/>
            <person name="Debuchy R."/>
            <person name="Gladieux P."/>
            <person name="Thoren M.H."/>
            <person name="Johannesson H."/>
        </authorList>
    </citation>
    <scope>NUCLEOTIDE SEQUENCE</scope>
    <source>
        <strain evidence="11">CBS 232.78</strain>
    </source>
</reference>
<evidence type="ECO:0000256" key="4">
    <source>
        <dbReference type="ARBA" id="ARBA00022723"/>
    </source>
</evidence>
<evidence type="ECO:0000256" key="9">
    <source>
        <dbReference type="RuleBase" id="RU000461"/>
    </source>
</evidence>
<dbReference type="EMBL" id="JAULSW010000006">
    <property type="protein sequence ID" value="KAK3377458.1"/>
    <property type="molecule type" value="Genomic_DNA"/>
</dbReference>
<dbReference type="GO" id="GO:0020037">
    <property type="term" value="F:heme binding"/>
    <property type="evidence" value="ECO:0007669"/>
    <property type="project" value="InterPro"/>
</dbReference>
<name>A0AAE0NBQ3_9PEZI</name>
<gene>
    <name evidence="11" type="ORF">B0H63DRAFT_398789</name>
</gene>
<dbReference type="InterPro" id="IPR017972">
    <property type="entry name" value="Cyt_P450_CS"/>
</dbReference>
<evidence type="ECO:0000256" key="10">
    <source>
        <dbReference type="SAM" id="Phobius"/>
    </source>
</evidence>
<dbReference type="GO" id="GO:0005506">
    <property type="term" value="F:iron ion binding"/>
    <property type="evidence" value="ECO:0007669"/>
    <property type="project" value="InterPro"/>
</dbReference>
<evidence type="ECO:0000256" key="2">
    <source>
        <dbReference type="ARBA" id="ARBA00010617"/>
    </source>
</evidence>
<evidence type="ECO:0000256" key="8">
    <source>
        <dbReference type="PIRSR" id="PIRSR602403-1"/>
    </source>
</evidence>
<keyword evidence="12" id="KW-1185">Reference proteome</keyword>
<accession>A0AAE0NBQ3</accession>
<keyword evidence="10" id="KW-0812">Transmembrane</keyword>
<reference evidence="11" key="1">
    <citation type="journal article" date="2023" name="Mol. Phylogenet. Evol.">
        <title>Genome-scale phylogeny and comparative genomics of the fungal order Sordariales.</title>
        <authorList>
            <person name="Hensen N."/>
            <person name="Bonometti L."/>
            <person name="Westerberg I."/>
            <person name="Brannstrom I.O."/>
            <person name="Guillou S."/>
            <person name="Cros-Aarteil S."/>
            <person name="Calhoun S."/>
            <person name="Haridas S."/>
            <person name="Kuo A."/>
            <person name="Mondo S."/>
            <person name="Pangilinan J."/>
            <person name="Riley R."/>
            <person name="LaButti K."/>
            <person name="Andreopoulos B."/>
            <person name="Lipzen A."/>
            <person name="Chen C."/>
            <person name="Yan M."/>
            <person name="Daum C."/>
            <person name="Ng V."/>
            <person name="Clum A."/>
            <person name="Steindorff A."/>
            <person name="Ohm R.A."/>
            <person name="Martin F."/>
            <person name="Silar P."/>
            <person name="Natvig D.O."/>
            <person name="Lalanne C."/>
            <person name="Gautier V."/>
            <person name="Ament-Velasquez S.L."/>
            <person name="Kruys A."/>
            <person name="Hutchinson M.I."/>
            <person name="Powell A.J."/>
            <person name="Barry K."/>
            <person name="Miller A.N."/>
            <person name="Grigoriev I.V."/>
            <person name="Debuchy R."/>
            <person name="Gladieux P."/>
            <person name="Hiltunen Thoren M."/>
            <person name="Johannesson H."/>
        </authorList>
    </citation>
    <scope>NUCLEOTIDE SEQUENCE</scope>
    <source>
        <strain evidence="11">CBS 232.78</strain>
    </source>
</reference>